<sequence length="297" mass="33413">MHVADLLQYVADARGHAQPRLAIIFRGMGKRLSQVEKEAWDKRVDVYFQGKAWADRDFSLEWLEKTYIPWAKGSPGEKLLLMDNLDSQLLKQIIAQELENWLEDDDNLAKWESGILAASERRVLLKFWCAEAWEKLWKKHESMKSFDGTGCNLTIDLSDLEKVRPQNMLKYDIALRTRLLKAREVDPLSLEGETADVEPAVDVSDETDVLNGRGAESASDGSDGLDTDDELVSDDDTVMPGVFWVPEGMEALPEAPALTKHLVGTTVLFKWDVYGWQLGRVKTIRGEVLSGGLSASF</sequence>
<dbReference type="InterPro" id="IPR004875">
    <property type="entry name" value="DDE_SF_endonuclease_dom"/>
</dbReference>
<evidence type="ECO:0000313" key="4">
    <source>
        <dbReference type="Proteomes" id="UP001190700"/>
    </source>
</evidence>
<accession>A0AAE0EXK6</accession>
<organism evidence="3 4">
    <name type="scientific">Cymbomonas tetramitiformis</name>
    <dbReference type="NCBI Taxonomy" id="36881"/>
    <lineage>
        <taxon>Eukaryota</taxon>
        <taxon>Viridiplantae</taxon>
        <taxon>Chlorophyta</taxon>
        <taxon>Pyramimonadophyceae</taxon>
        <taxon>Pyramimonadales</taxon>
        <taxon>Pyramimonadaceae</taxon>
        <taxon>Cymbomonas</taxon>
    </lineage>
</organism>
<reference evidence="3 4" key="1">
    <citation type="journal article" date="2015" name="Genome Biol. Evol.">
        <title>Comparative Genomics of a Bacterivorous Green Alga Reveals Evolutionary Causalities and Consequences of Phago-Mixotrophic Mode of Nutrition.</title>
        <authorList>
            <person name="Burns J.A."/>
            <person name="Paasch A."/>
            <person name="Narechania A."/>
            <person name="Kim E."/>
        </authorList>
    </citation>
    <scope>NUCLEOTIDE SEQUENCE [LARGE SCALE GENOMIC DNA]</scope>
    <source>
        <strain evidence="3 4">PLY_AMNH</strain>
    </source>
</reference>
<comment type="caution">
    <text evidence="3">The sequence shown here is derived from an EMBL/GenBank/DDBJ whole genome shotgun (WGS) entry which is preliminary data.</text>
</comment>
<evidence type="ECO:0000313" key="3">
    <source>
        <dbReference type="EMBL" id="KAK3244491.1"/>
    </source>
</evidence>
<name>A0AAE0EXK6_9CHLO</name>
<dbReference type="AlphaFoldDB" id="A0AAE0EXK6"/>
<dbReference type="GO" id="GO:0003676">
    <property type="term" value="F:nucleic acid binding"/>
    <property type="evidence" value="ECO:0007669"/>
    <property type="project" value="InterPro"/>
</dbReference>
<keyword evidence="4" id="KW-1185">Reference proteome</keyword>
<dbReference type="EMBL" id="LGRX02031803">
    <property type="protein sequence ID" value="KAK3244491.1"/>
    <property type="molecule type" value="Genomic_DNA"/>
</dbReference>
<evidence type="ECO:0000256" key="1">
    <source>
        <dbReference type="SAM" id="MobiDB-lite"/>
    </source>
</evidence>
<proteinExistence type="predicted"/>
<dbReference type="Pfam" id="PF03184">
    <property type="entry name" value="DDE_1"/>
    <property type="match status" value="1"/>
</dbReference>
<gene>
    <name evidence="3" type="ORF">CYMTET_45896</name>
</gene>
<evidence type="ECO:0000259" key="2">
    <source>
        <dbReference type="Pfam" id="PF03184"/>
    </source>
</evidence>
<dbReference type="Proteomes" id="UP001190700">
    <property type="component" value="Unassembled WGS sequence"/>
</dbReference>
<feature type="region of interest" description="Disordered" evidence="1">
    <location>
        <begin position="191"/>
        <end position="231"/>
    </location>
</feature>
<protein>
    <recommendedName>
        <fullName evidence="2">DDE-1 domain-containing protein</fullName>
    </recommendedName>
</protein>
<feature type="domain" description="DDE-1" evidence="2">
    <location>
        <begin position="15"/>
        <end position="93"/>
    </location>
</feature>